<evidence type="ECO:0000313" key="2">
    <source>
        <dbReference type="EMBL" id="WFD11320.1"/>
    </source>
</evidence>
<dbReference type="SUPFAM" id="SSF56024">
    <property type="entry name" value="Phospholipase D/nuclease"/>
    <property type="match status" value="1"/>
</dbReference>
<proteinExistence type="predicted"/>
<evidence type="ECO:0000313" key="3">
    <source>
        <dbReference type="Proteomes" id="UP001222800"/>
    </source>
</evidence>
<sequence>MNRNLNQKSKITAFIIEDDDIYMINKVIYDLLHKKEEKITLVVPSEFKKIIIKLFKDREFPIELYEVKDEEEIFYSEVSPYYEVIYFNLIQDKAKFMNWIEDKNATIISNSEYGLDESFIKKQYFGTGNYEAINPNKNMIEYMKKWRGKRRIYNKQITEWIIDTIRIAKTEIHMGCPWLNETFDRFKNELENALKRGVKIRIYYGIGEKDDRREKTEEQILKLKMAFIGKGDFSVKKVNSHIKDCLIDYWYMNGSNNFGSNAMNYEEAPKEGALVLTVDELEFNDIIEEFNREGQ</sequence>
<dbReference type="Gene3D" id="3.30.870.10">
    <property type="entry name" value="Endonuclease Chain A"/>
    <property type="match status" value="1"/>
</dbReference>
<dbReference type="RefSeq" id="WP_277733343.1">
    <property type="nucleotide sequence ID" value="NZ_CP120733.1"/>
</dbReference>
<protein>
    <submittedName>
        <fullName evidence="2">Phospholipase D-like domain-containing protein</fullName>
    </submittedName>
</protein>
<keyword evidence="3" id="KW-1185">Reference proteome</keyword>
<reference evidence="2 3" key="1">
    <citation type="submission" date="2023-03" db="EMBL/GenBank/DDBJ databases">
        <title>Complete genome sequence of Tepidibacter sp. SWIR-1, isolated from a deep-sea hydrothermal vent.</title>
        <authorList>
            <person name="Li X."/>
        </authorList>
    </citation>
    <scope>NUCLEOTIDE SEQUENCE [LARGE SCALE GENOMIC DNA]</scope>
    <source>
        <strain evidence="2 3">SWIR-1</strain>
    </source>
</reference>
<dbReference type="Proteomes" id="UP001222800">
    <property type="component" value="Chromosome"/>
</dbReference>
<evidence type="ECO:0000259" key="1">
    <source>
        <dbReference type="Pfam" id="PF13091"/>
    </source>
</evidence>
<name>A0ABY8EHI9_9FIRM</name>
<gene>
    <name evidence="2" type="ORF">P4S50_04380</name>
</gene>
<dbReference type="EMBL" id="CP120733">
    <property type="protein sequence ID" value="WFD11320.1"/>
    <property type="molecule type" value="Genomic_DNA"/>
</dbReference>
<feature type="domain" description="Phospholipase D-like" evidence="1">
    <location>
        <begin position="161"/>
        <end position="272"/>
    </location>
</feature>
<accession>A0ABY8EHI9</accession>
<dbReference type="Pfam" id="PF13091">
    <property type="entry name" value="PLDc_2"/>
    <property type="match status" value="1"/>
</dbReference>
<dbReference type="InterPro" id="IPR025202">
    <property type="entry name" value="PLD-like_dom"/>
</dbReference>
<organism evidence="2 3">
    <name type="scientific">Tepidibacter hydrothermalis</name>
    <dbReference type="NCBI Taxonomy" id="3036126"/>
    <lineage>
        <taxon>Bacteria</taxon>
        <taxon>Bacillati</taxon>
        <taxon>Bacillota</taxon>
        <taxon>Clostridia</taxon>
        <taxon>Peptostreptococcales</taxon>
        <taxon>Peptostreptococcaceae</taxon>
        <taxon>Tepidibacter</taxon>
    </lineage>
</organism>